<evidence type="ECO:0008006" key="4">
    <source>
        <dbReference type="Google" id="ProtNLM"/>
    </source>
</evidence>
<keyword evidence="1" id="KW-1133">Transmembrane helix</keyword>
<accession>A0A4Q1QVU6</accession>
<keyword evidence="1" id="KW-0472">Membrane</keyword>
<name>A0A4Q1QVU6_9ACTN</name>
<comment type="caution">
    <text evidence="2">The sequence shown here is derived from an EMBL/GenBank/DDBJ whole genome shotgun (WGS) entry which is preliminary data.</text>
</comment>
<gene>
    <name evidence="2" type="ORF">EST54_16565</name>
</gene>
<proteinExistence type="predicted"/>
<keyword evidence="3" id="KW-1185">Reference proteome</keyword>
<organism evidence="2 3">
    <name type="scientific">Streptomyces sioyaensis</name>
    <dbReference type="NCBI Taxonomy" id="67364"/>
    <lineage>
        <taxon>Bacteria</taxon>
        <taxon>Bacillati</taxon>
        <taxon>Actinomycetota</taxon>
        <taxon>Actinomycetes</taxon>
        <taxon>Kitasatosporales</taxon>
        <taxon>Streptomycetaceae</taxon>
        <taxon>Streptomyces</taxon>
    </lineage>
</organism>
<evidence type="ECO:0000313" key="3">
    <source>
        <dbReference type="Proteomes" id="UP000289482"/>
    </source>
</evidence>
<feature type="transmembrane region" description="Helical" evidence="1">
    <location>
        <begin position="12"/>
        <end position="39"/>
    </location>
</feature>
<evidence type="ECO:0000256" key="1">
    <source>
        <dbReference type="SAM" id="Phobius"/>
    </source>
</evidence>
<keyword evidence="1" id="KW-0812">Transmembrane</keyword>
<dbReference type="AlphaFoldDB" id="A0A4Q1QVU6"/>
<dbReference type="EMBL" id="SDIF01000042">
    <property type="protein sequence ID" value="RXS65996.1"/>
    <property type="molecule type" value="Genomic_DNA"/>
</dbReference>
<protein>
    <recommendedName>
        <fullName evidence="4">SHOCT domain-containing protein</fullName>
    </recommendedName>
</protein>
<dbReference type="GeneID" id="95779571"/>
<reference evidence="2 3" key="1">
    <citation type="submission" date="2019-01" db="EMBL/GenBank/DDBJ databases">
        <title>Draft genome sequences of the type strain Streptomyces sioyaensis DSM 40032 and its novel strain, TM32, a thermotolerant antibiotics-producing actinobacterium.</title>
        <authorList>
            <person name="Nakaew N."/>
            <person name="Lumyong S."/>
            <person name="Sloan W.T."/>
            <person name="Sungthong R."/>
        </authorList>
    </citation>
    <scope>NUCLEOTIDE SEQUENCE [LARGE SCALE GENOMIC DNA]</scope>
    <source>
        <strain evidence="2 3">DSM 40032</strain>
    </source>
</reference>
<dbReference type="Proteomes" id="UP000289482">
    <property type="component" value="Unassembled WGS sequence"/>
</dbReference>
<sequence length="92" mass="10605">MMWFDGGWGWGGGWFMMALLMVVFWGLVIAAVIAVVHYVRAAPRDGRPGPSGQREWGWGQGRAEDLLAERFARGEIDEDEYKRRLTLLREHR</sequence>
<dbReference type="RefSeq" id="WP_129248407.1">
    <property type="nucleotide sequence ID" value="NZ_JABZEL010000008.1"/>
</dbReference>
<evidence type="ECO:0000313" key="2">
    <source>
        <dbReference type="EMBL" id="RXS65996.1"/>
    </source>
</evidence>